<organism evidence="3 4">
    <name type="scientific">Tenacibaculum gallaicum</name>
    <dbReference type="NCBI Taxonomy" id="561505"/>
    <lineage>
        <taxon>Bacteria</taxon>
        <taxon>Pseudomonadati</taxon>
        <taxon>Bacteroidota</taxon>
        <taxon>Flavobacteriia</taxon>
        <taxon>Flavobacteriales</taxon>
        <taxon>Flavobacteriaceae</taxon>
        <taxon>Tenacibaculum</taxon>
    </lineage>
</organism>
<keyword evidence="4" id="KW-1185">Reference proteome</keyword>
<evidence type="ECO:0000259" key="2">
    <source>
        <dbReference type="Pfam" id="PF13166"/>
    </source>
</evidence>
<dbReference type="Proteomes" id="UP000256884">
    <property type="component" value="Unassembled WGS sequence"/>
</dbReference>
<evidence type="ECO:0000313" key="4">
    <source>
        <dbReference type="Proteomes" id="UP000256884"/>
    </source>
</evidence>
<dbReference type="Pfam" id="PF13166">
    <property type="entry name" value="AAA_13"/>
    <property type="match status" value="1"/>
</dbReference>
<gene>
    <name evidence="3" type="ORF">C7448_102501</name>
</gene>
<proteinExistence type="predicted"/>
<evidence type="ECO:0000256" key="1">
    <source>
        <dbReference type="SAM" id="Coils"/>
    </source>
</evidence>
<dbReference type="EMBL" id="QUNS01000002">
    <property type="protein sequence ID" value="REH54968.1"/>
    <property type="molecule type" value="Genomic_DNA"/>
</dbReference>
<accession>A0A3E0I871</accession>
<evidence type="ECO:0000313" key="3">
    <source>
        <dbReference type="EMBL" id="REH54968.1"/>
    </source>
</evidence>
<dbReference type="SUPFAM" id="SSF52540">
    <property type="entry name" value="P-loop containing nucleoside triphosphate hydrolases"/>
    <property type="match status" value="1"/>
</dbReference>
<dbReference type="AlphaFoldDB" id="A0A3E0I871"/>
<dbReference type="OrthoDB" id="9795565at2"/>
<dbReference type="Gene3D" id="3.40.50.300">
    <property type="entry name" value="P-loop containing nucleotide triphosphate hydrolases"/>
    <property type="match status" value="1"/>
</dbReference>
<keyword evidence="1" id="KW-0175">Coiled coil</keyword>
<dbReference type="InterPro" id="IPR026866">
    <property type="entry name" value="CR006_AAA"/>
</dbReference>
<name>A0A3E0I871_9FLAO</name>
<feature type="coiled-coil region" evidence="1">
    <location>
        <begin position="375"/>
        <end position="402"/>
    </location>
</feature>
<reference evidence="3 4" key="1">
    <citation type="submission" date="2018-08" db="EMBL/GenBank/DDBJ databases">
        <title>Genomic Encyclopedia of Type Strains, Phase IV (KMG-IV): sequencing the most valuable type-strain genomes for metagenomic binning, comparative biology and taxonomic classification.</title>
        <authorList>
            <person name="Goeker M."/>
        </authorList>
    </citation>
    <scope>NUCLEOTIDE SEQUENCE [LARGE SCALE GENOMIC DNA]</scope>
    <source>
        <strain evidence="3 4">DSM 18841</strain>
    </source>
</reference>
<feature type="domain" description="Protein CR006 P-loop" evidence="2">
    <location>
        <begin position="23"/>
        <end position="773"/>
    </location>
</feature>
<sequence length="799" mass="92714">MITKFKSINNLAVFQNFDWDSTIRDSSGNNVVLFKPINIFYGRNYSGKTTLSRIVRALETGNLSEKYENPQFEVCITDVADCTPNNLTEHRKKIRVFNEDFVKANLRFIVNPDESVSPFAIIGGNATIEAEIQALKSELGEKENIEEDINATGFYLELKNTSLRANTALVAYQNANKNLTDQLRFKATNNPLGIKYKSDKYGDQNYNINKLQNEVNTVLENSFQPLTDDEVTEKLNLLNESANSNIPEVEKPKLDLDTLNIKAKELVTKSISNSNKIEQLLKDAILNRWVKEGRQLHKDKLDKCSFCGNDITKERWNELESHFDEESEKLEKEIDTLISETNNTIQNIEKQLIINKTLFYSKFHSDLDTLTIQKEEAVEKIKSELNIIIEKLQERKNDILNSKTYNDITDNSKLLENCWSSFETFRIQANEYTSSLETEQTKAKRLLRLREVSDFTTTIQYTTVKARVQTLKDTSDTETQSKKVVEEKINQQINQIEAKERLMNDEEKGAIKVNEYLNNFFGHDFLTLQALEDTDEFGGKKIKFEIVRNGNKAHHLSEGESSLIAFCYFMAKLEDVDTKGSKPIIWIDDPISSLDSNHIFFVYSLISAEIFTRQEFEQIFISTHNLDFLKYLKRLPSALNKNQCSYFLISRENEISKITLMPRYLKDYVTEFNFLFHQIYKCSIAESDDENQHNLYYNFGNNTRKFLEAFLFYKYPNTSKQIDKLTKFFGNNRQASTMTDRINNEFSHLEGLFERSMTPIDIPEMKKTAKFILDKIKEKDNEQYEALLLSIGIEVQEEV</sequence>
<comment type="caution">
    <text evidence="3">The sequence shown here is derived from an EMBL/GenBank/DDBJ whole genome shotgun (WGS) entry which is preliminary data.</text>
</comment>
<dbReference type="RefSeq" id="WP_115900594.1">
    <property type="nucleotide sequence ID" value="NZ_QUNS01000002.1"/>
</dbReference>
<dbReference type="InterPro" id="IPR027417">
    <property type="entry name" value="P-loop_NTPase"/>
</dbReference>
<protein>
    <submittedName>
        <fullName evidence="3">Wobble nucleotide-excising tRNase</fullName>
    </submittedName>
</protein>